<evidence type="ECO:0000313" key="3">
    <source>
        <dbReference type="Proteomes" id="UP000774326"/>
    </source>
</evidence>
<dbReference type="AlphaFoldDB" id="A0A9P8Q2Q8"/>
<evidence type="ECO:0000313" key="2">
    <source>
        <dbReference type="EMBL" id="KAH3683158.1"/>
    </source>
</evidence>
<reference evidence="2" key="1">
    <citation type="journal article" date="2021" name="Open Biol.">
        <title>Shared evolutionary footprints suggest mitochondrial oxidative damage underlies multiple complex I losses in fungi.</title>
        <authorList>
            <person name="Schikora-Tamarit M.A."/>
            <person name="Marcet-Houben M."/>
            <person name="Nosek J."/>
            <person name="Gabaldon T."/>
        </authorList>
    </citation>
    <scope>NUCLEOTIDE SEQUENCE</scope>
    <source>
        <strain evidence="2">CBS2887</strain>
    </source>
</reference>
<keyword evidence="1" id="KW-1133">Transmembrane helix</keyword>
<organism evidence="2 3">
    <name type="scientific">Wickerhamomyces pijperi</name>
    <name type="common">Yeast</name>
    <name type="synonym">Pichia pijperi</name>
    <dbReference type="NCBI Taxonomy" id="599730"/>
    <lineage>
        <taxon>Eukaryota</taxon>
        <taxon>Fungi</taxon>
        <taxon>Dikarya</taxon>
        <taxon>Ascomycota</taxon>
        <taxon>Saccharomycotina</taxon>
        <taxon>Saccharomycetes</taxon>
        <taxon>Phaffomycetales</taxon>
        <taxon>Wickerhamomycetaceae</taxon>
        <taxon>Wickerhamomyces</taxon>
    </lineage>
</organism>
<keyword evidence="1" id="KW-0472">Membrane</keyword>
<dbReference type="EMBL" id="JAEUBG010003215">
    <property type="protein sequence ID" value="KAH3683158.1"/>
    <property type="molecule type" value="Genomic_DNA"/>
</dbReference>
<dbReference type="OrthoDB" id="10561877at2759"/>
<keyword evidence="1" id="KW-0812">Transmembrane</keyword>
<evidence type="ECO:0000256" key="1">
    <source>
        <dbReference type="SAM" id="Phobius"/>
    </source>
</evidence>
<protein>
    <submittedName>
        <fullName evidence="2">Uncharacterized protein</fullName>
    </submittedName>
</protein>
<name>A0A9P8Q2Q8_WICPI</name>
<feature type="transmembrane region" description="Helical" evidence="1">
    <location>
        <begin position="14"/>
        <end position="32"/>
    </location>
</feature>
<dbReference type="Proteomes" id="UP000774326">
    <property type="component" value="Unassembled WGS sequence"/>
</dbReference>
<reference evidence="2" key="2">
    <citation type="submission" date="2021-01" db="EMBL/GenBank/DDBJ databases">
        <authorList>
            <person name="Schikora-Tamarit M.A."/>
        </authorList>
    </citation>
    <scope>NUCLEOTIDE SEQUENCE</scope>
    <source>
        <strain evidence="2">CBS2887</strain>
    </source>
</reference>
<accession>A0A9P8Q2Q8</accession>
<sequence length="94" mass="11018">MTFLNRLFKRHNNILNWIFTTLVVGSALFIIFDPSLFTTARSITDKKLSKSKKKPEQMTDGELLRVLSDDQIYPDVKITTRKQLIRLVKQVQKH</sequence>
<proteinExistence type="predicted"/>
<gene>
    <name evidence="2" type="ORF">WICPIJ_005855</name>
</gene>
<keyword evidence="3" id="KW-1185">Reference proteome</keyword>
<comment type="caution">
    <text evidence="2">The sequence shown here is derived from an EMBL/GenBank/DDBJ whole genome shotgun (WGS) entry which is preliminary data.</text>
</comment>